<accession>A0ABR2M551</accession>
<comment type="caution">
    <text evidence="1">The sequence shown here is derived from an EMBL/GenBank/DDBJ whole genome shotgun (WGS) entry which is preliminary data.</text>
</comment>
<gene>
    <name evidence="1" type="ORF">KSP40_PGU019920</name>
</gene>
<sequence length="184" mass="20155">MAQTAKVVVKEELSLGSICLPDKKVASIRLLELQNLDVGGGAGKEAAGRMPVWKRVGEDASLWVLMSMLWMRTACFKYNSVAKQKKIGVKKPGCRATMSECGFHQAREVISGLRINGSGLTTTTSTLQKGEFLSFQNMASTEEEGGRPRFMEWSLLLQPATALRSSGGVEEADVRFRGRLGEER</sequence>
<protein>
    <submittedName>
        <fullName evidence="1">Uncharacterized protein</fullName>
    </submittedName>
</protein>
<evidence type="ECO:0000313" key="2">
    <source>
        <dbReference type="Proteomes" id="UP001412067"/>
    </source>
</evidence>
<dbReference type="EMBL" id="JBBWWR010000012">
    <property type="protein sequence ID" value="KAK8959267.1"/>
    <property type="molecule type" value="Genomic_DNA"/>
</dbReference>
<evidence type="ECO:0000313" key="1">
    <source>
        <dbReference type="EMBL" id="KAK8959267.1"/>
    </source>
</evidence>
<dbReference type="Proteomes" id="UP001412067">
    <property type="component" value="Unassembled WGS sequence"/>
</dbReference>
<name>A0ABR2M551_9ASPA</name>
<proteinExistence type="predicted"/>
<keyword evidence="2" id="KW-1185">Reference proteome</keyword>
<reference evidence="1 2" key="1">
    <citation type="journal article" date="2022" name="Nat. Plants">
        <title>Genomes of leafy and leafless Platanthera orchids illuminate the evolution of mycoheterotrophy.</title>
        <authorList>
            <person name="Li M.H."/>
            <person name="Liu K.W."/>
            <person name="Li Z."/>
            <person name="Lu H.C."/>
            <person name="Ye Q.L."/>
            <person name="Zhang D."/>
            <person name="Wang J.Y."/>
            <person name="Li Y.F."/>
            <person name="Zhong Z.M."/>
            <person name="Liu X."/>
            <person name="Yu X."/>
            <person name="Liu D.K."/>
            <person name="Tu X.D."/>
            <person name="Liu B."/>
            <person name="Hao Y."/>
            <person name="Liao X.Y."/>
            <person name="Jiang Y.T."/>
            <person name="Sun W.H."/>
            <person name="Chen J."/>
            <person name="Chen Y.Q."/>
            <person name="Ai Y."/>
            <person name="Zhai J.W."/>
            <person name="Wu S.S."/>
            <person name="Zhou Z."/>
            <person name="Hsiao Y.Y."/>
            <person name="Wu W.L."/>
            <person name="Chen Y.Y."/>
            <person name="Lin Y.F."/>
            <person name="Hsu J.L."/>
            <person name="Li C.Y."/>
            <person name="Wang Z.W."/>
            <person name="Zhao X."/>
            <person name="Zhong W.Y."/>
            <person name="Ma X.K."/>
            <person name="Ma L."/>
            <person name="Huang J."/>
            <person name="Chen G.Z."/>
            <person name="Huang M.Z."/>
            <person name="Huang L."/>
            <person name="Peng D.H."/>
            <person name="Luo Y.B."/>
            <person name="Zou S.Q."/>
            <person name="Chen S.P."/>
            <person name="Lan S."/>
            <person name="Tsai W.C."/>
            <person name="Van de Peer Y."/>
            <person name="Liu Z.J."/>
        </authorList>
    </citation>
    <scope>NUCLEOTIDE SEQUENCE [LARGE SCALE GENOMIC DNA]</scope>
    <source>
        <strain evidence="1">Lor288</strain>
    </source>
</reference>
<organism evidence="1 2">
    <name type="scientific">Platanthera guangdongensis</name>
    <dbReference type="NCBI Taxonomy" id="2320717"/>
    <lineage>
        <taxon>Eukaryota</taxon>
        <taxon>Viridiplantae</taxon>
        <taxon>Streptophyta</taxon>
        <taxon>Embryophyta</taxon>
        <taxon>Tracheophyta</taxon>
        <taxon>Spermatophyta</taxon>
        <taxon>Magnoliopsida</taxon>
        <taxon>Liliopsida</taxon>
        <taxon>Asparagales</taxon>
        <taxon>Orchidaceae</taxon>
        <taxon>Orchidoideae</taxon>
        <taxon>Orchideae</taxon>
        <taxon>Orchidinae</taxon>
        <taxon>Platanthera</taxon>
    </lineage>
</organism>